<feature type="region of interest" description="Disordered" evidence="1">
    <location>
        <begin position="149"/>
        <end position="174"/>
    </location>
</feature>
<dbReference type="EMBL" id="JAFBCL010000001">
    <property type="protein sequence ID" value="MBM7812495.1"/>
    <property type="molecule type" value="Genomic_DNA"/>
</dbReference>
<gene>
    <name evidence="3" type="ORF">J7S33_17265</name>
    <name evidence="2" type="ORF">JOE68_003360</name>
</gene>
<accession>A0A8T8HS26</accession>
<proteinExistence type="predicted"/>
<evidence type="ECO:0008006" key="6">
    <source>
        <dbReference type="Google" id="ProtNLM"/>
    </source>
</evidence>
<feature type="compositionally biased region" description="Basic and acidic residues" evidence="1">
    <location>
        <begin position="149"/>
        <end position="158"/>
    </location>
</feature>
<keyword evidence="5" id="KW-1185">Reference proteome</keyword>
<reference evidence="2 5" key="1">
    <citation type="submission" date="2021-01" db="EMBL/GenBank/DDBJ databases">
        <title>Sequencing the genomes of 1000 actinobacteria strains.</title>
        <authorList>
            <person name="Klenk H.-P."/>
        </authorList>
    </citation>
    <scope>NUCLEOTIDE SEQUENCE [LARGE SCALE GENOMIC DNA]</scope>
    <source>
        <strain evidence="2 5">DSM 44581</strain>
    </source>
</reference>
<evidence type="ECO:0000256" key="1">
    <source>
        <dbReference type="SAM" id="MobiDB-lite"/>
    </source>
</evidence>
<evidence type="ECO:0000313" key="4">
    <source>
        <dbReference type="Proteomes" id="UP000671828"/>
    </source>
</evidence>
<name>A0A8T8HS26_9PSEU</name>
<organism evidence="3 4">
    <name type="scientific">Saccharothrix algeriensis</name>
    <dbReference type="NCBI Taxonomy" id="173560"/>
    <lineage>
        <taxon>Bacteria</taxon>
        <taxon>Bacillati</taxon>
        <taxon>Actinomycetota</taxon>
        <taxon>Actinomycetes</taxon>
        <taxon>Pseudonocardiales</taxon>
        <taxon>Pseudonocardiaceae</taxon>
        <taxon>Saccharothrix</taxon>
    </lineage>
</organism>
<protein>
    <recommendedName>
        <fullName evidence="6">Excalibur calcium-binding domain-containing protein</fullName>
    </recommendedName>
</protein>
<dbReference type="Proteomes" id="UP001195724">
    <property type="component" value="Unassembled WGS sequence"/>
</dbReference>
<evidence type="ECO:0000313" key="2">
    <source>
        <dbReference type="EMBL" id="MBM7812495.1"/>
    </source>
</evidence>
<reference evidence="3" key="2">
    <citation type="submission" date="2021-04" db="EMBL/GenBank/DDBJ databases">
        <title>Saccharothrix algeriensis WGS.</title>
        <authorList>
            <person name="Stuskova K."/>
            <person name="Hakalova E."/>
            <person name="Tebbal A.B."/>
            <person name="Eichmeier A."/>
        </authorList>
    </citation>
    <scope>NUCLEOTIDE SEQUENCE</scope>
    <source>
        <strain evidence="3">NRRL B-24137</strain>
    </source>
</reference>
<dbReference type="EMBL" id="CP072788">
    <property type="protein sequence ID" value="QTR01227.1"/>
    <property type="molecule type" value="Genomic_DNA"/>
</dbReference>
<evidence type="ECO:0000313" key="5">
    <source>
        <dbReference type="Proteomes" id="UP001195724"/>
    </source>
</evidence>
<evidence type="ECO:0000313" key="3">
    <source>
        <dbReference type="EMBL" id="QTR01227.1"/>
    </source>
</evidence>
<feature type="region of interest" description="Disordered" evidence="1">
    <location>
        <begin position="52"/>
        <end position="108"/>
    </location>
</feature>
<sequence length="174" mass="18399">MAGVLVLGASLAMVLTMGGPRPVDVRRVDLAPAPPGELSATHTTTIGIHQSTTAVLAPPPPPPPAQQVATGTATSADPPPGPPQVTTTPAAPGRPSAPPTRPRPDHCDRNYATDGGCVPWLLPLGVRQACEWLREHGLTRIEVRGRDRHRLDPDRDGIACEPDEDRPRRGRGRS</sequence>
<feature type="compositionally biased region" description="Low complexity" evidence="1">
    <location>
        <begin position="66"/>
        <end position="76"/>
    </location>
</feature>
<dbReference type="RefSeq" id="WP_204843262.1">
    <property type="nucleotide sequence ID" value="NZ_JAFBCL010000001.1"/>
</dbReference>
<dbReference type="Proteomes" id="UP000671828">
    <property type="component" value="Chromosome"/>
</dbReference>
<dbReference type="AlphaFoldDB" id="A0A8T8HS26"/>